<keyword evidence="2" id="KW-1185">Reference proteome</keyword>
<sequence>MDIGTSDKEELDLLVEAFALVLPSLSHHIAINPIHPRNCAENCFASGKEEKEVPGIQHFHIPVEMLEELRELGFIWIKIGEILGVSRWTIHRRVEEYGFQNITGFHHLPNEELDEIVRSFTSDHGKPTGQGYLGGYIKALGFRIQRKRIRASMAKSGSTEYCTTMGQNNSSLSLVPISRHSLIDLSILIL</sequence>
<organism evidence="1 2">
    <name type="scientific">Acropora cervicornis</name>
    <name type="common">Staghorn coral</name>
    <dbReference type="NCBI Taxonomy" id="6130"/>
    <lineage>
        <taxon>Eukaryota</taxon>
        <taxon>Metazoa</taxon>
        <taxon>Cnidaria</taxon>
        <taxon>Anthozoa</taxon>
        <taxon>Hexacorallia</taxon>
        <taxon>Scleractinia</taxon>
        <taxon>Astrocoeniina</taxon>
        <taxon>Acroporidae</taxon>
        <taxon>Acropora</taxon>
    </lineage>
</organism>
<name>A0AAD9QBW4_ACRCE</name>
<evidence type="ECO:0000313" key="2">
    <source>
        <dbReference type="Proteomes" id="UP001249851"/>
    </source>
</evidence>
<reference evidence="1" key="2">
    <citation type="journal article" date="2023" name="Science">
        <title>Genomic signatures of disease resistance in endangered staghorn corals.</title>
        <authorList>
            <person name="Vollmer S.V."/>
            <person name="Selwyn J.D."/>
            <person name="Despard B.A."/>
            <person name="Roesel C.L."/>
        </authorList>
    </citation>
    <scope>NUCLEOTIDE SEQUENCE</scope>
    <source>
        <strain evidence="1">K2</strain>
    </source>
</reference>
<dbReference type="Proteomes" id="UP001249851">
    <property type="component" value="Unassembled WGS sequence"/>
</dbReference>
<evidence type="ECO:0000313" key="1">
    <source>
        <dbReference type="EMBL" id="KAK2558494.1"/>
    </source>
</evidence>
<accession>A0AAD9QBW4</accession>
<gene>
    <name evidence="1" type="ORF">P5673_019210</name>
</gene>
<dbReference type="EMBL" id="JARQWQ010000044">
    <property type="protein sequence ID" value="KAK2558494.1"/>
    <property type="molecule type" value="Genomic_DNA"/>
</dbReference>
<dbReference type="AlphaFoldDB" id="A0AAD9QBW4"/>
<comment type="caution">
    <text evidence="1">The sequence shown here is derived from an EMBL/GenBank/DDBJ whole genome shotgun (WGS) entry which is preliminary data.</text>
</comment>
<protein>
    <submittedName>
        <fullName evidence="1">Uncharacterized protein</fullName>
    </submittedName>
</protein>
<reference evidence="1" key="1">
    <citation type="journal article" date="2023" name="G3 (Bethesda)">
        <title>Whole genome assembly and annotation of the endangered Caribbean coral Acropora cervicornis.</title>
        <authorList>
            <person name="Selwyn J.D."/>
            <person name="Vollmer S.V."/>
        </authorList>
    </citation>
    <scope>NUCLEOTIDE SEQUENCE</scope>
    <source>
        <strain evidence="1">K2</strain>
    </source>
</reference>
<proteinExistence type="predicted"/>